<dbReference type="InterPro" id="IPR022412">
    <property type="entry name" value="Quinolinate_PRibosylTrfase_N"/>
</dbReference>
<dbReference type="FunFam" id="3.20.20.70:FF:000030">
    <property type="entry name" value="Nicotinate-nucleotide pyrophosphorylase, carboxylating"/>
    <property type="match status" value="1"/>
</dbReference>
<accession>A0A917CFW0</accession>
<dbReference type="InterPro" id="IPR037128">
    <property type="entry name" value="Quinolinate_PRibosylTase_N_sf"/>
</dbReference>
<dbReference type="InterPro" id="IPR027277">
    <property type="entry name" value="NadC/ModD"/>
</dbReference>
<dbReference type="InterPro" id="IPR006242">
    <property type="entry name" value="ModD"/>
</dbReference>
<evidence type="ECO:0000313" key="8">
    <source>
        <dbReference type="EMBL" id="GGF85481.1"/>
    </source>
</evidence>
<dbReference type="Gene3D" id="3.20.20.70">
    <property type="entry name" value="Aldolase class I"/>
    <property type="match status" value="1"/>
</dbReference>
<dbReference type="PIRSF" id="PIRSF006250">
    <property type="entry name" value="NadC_ModD"/>
    <property type="match status" value="1"/>
</dbReference>
<evidence type="ECO:0000256" key="1">
    <source>
        <dbReference type="ARBA" id="ARBA00009400"/>
    </source>
</evidence>
<evidence type="ECO:0000256" key="2">
    <source>
        <dbReference type="ARBA" id="ARBA00019205"/>
    </source>
</evidence>
<dbReference type="AlphaFoldDB" id="A0A917CFW0"/>
<dbReference type="Gene3D" id="3.90.1170.20">
    <property type="entry name" value="Quinolinate phosphoribosyl transferase, N-terminal domain"/>
    <property type="match status" value="1"/>
</dbReference>
<dbReference type="GO" id="GO:0005737">
    <property type="term" value="C:cytoplasm"/>
    <property type="evidence" value="ECO:0007669"/>
    <property type="project" value="TreeGrafter"/>
</dbReference>
<keyword evidence="9" id="KW-1185">Reference proteome</keyword>
<dbReference type="InterPro" id="IPR036068">
    <property type="entry name" value="Nicotinate_pribotase-like_C"/>
</dbReference>
<feature type="domain" description="Quinolinate phosphoribosyl transferase C-terminal" evidence="6">
    <location>
        <begin position="106"/>
        <end position="273"/>
    </location>
</feature>
<protein>
    <recommendedName>
        <fullName evidence="2">Putative pyrophosphorylase ModD</fullName>
    </recommendedName>
</protein>
<dbReference type="InterPro" id="IPR013785">
    <property type="entry name" value="Aldolase_TIM"/>
</dbReference>
<dbReference type="Pfam" id="PF02749">
    <property type="entry name" value="QRPTase_N"/>
    <property type="match status" value="1"/>
</dbReference>
<evidence type="ECO:0000313" key="9">
    <source>
        <dbReference type="Proteomes" id="UP000606044"/>
    </source>
</evidence>
<dbReference type="Pfam" id="PF01729">
    <property type="entry name" value="QRPTase_C"/>
    <property type="match status" value="1"/>
</dbReference>
<dbReference type="SUPFAM" id="SSF54675">
    <property type="entry name" value="Nicotinate/Quinolinate PRTase N-terminal domain-like"/>
    <property type="match status" value="1"/>
</dbReference>
<dbReference type="SUPFAM" id="SSF51690">
    <property type="entry name" value="Nicotinate/Quinolinate PRTase C-terminal domain-like"/>
    <property type="match status" value="1"/>
</dbReference>
<dbReference type="GO" id="GO:0009435">
    <property type="term" value="P:NAD+ biosynthetic process"/>
    <property type="evidence" value="ECO:0007669"/>
    <property type="project" value="InterPro"/>
</dbReference>
<sequence>MRAWSSERIESLLAEDVPHGDLTTHLLGIGDRPGRMRFQMRRPGVVCGIEVAAQLVTQAGGAAQVVRPTGTRVAAGDLLLEASGTAGALHQAWKVAQTLVEYLSGIATATAAMVDAARAVSPDIAVVTTRKTFPGNKAAMIEAIRAGGAEPHRLGLSETVLVFPEHRAFLADPLAAIARLRAAAPEKRIVVEVDTLEGVRAILPAGPDILQCEKMTPAEIAAVVADVAAAGSPARVAAAGGVNAGNAADYARAGAHILVSSAPYWAAPADVKVTLEAA</sequence>
<reference evidence="8" key="2">
    <citation type="submission" date="2020-09" db="EMBL/GenBank/DDBJ databases">
        <authorList>
            <person name="Sun Q."/>
            <person name="Sedlacek I."/>
        </authorList>
    </citation>
    <scope>NUCLEOTIDE SEQUENCE</scope>
    <source>
        <strain evidence="8">CCM 7897</strain>
    </source>
</reference>
<dbReference type="GO" id="GO:0004514">
    <property type="term" value="F:nicotinate-nucleotide diphosphorylase (carboxylating) activity"/>
    <property type="evidence" value="ECO:0007669"/>
    <property type="project" value="InterPro"/>
</dbReference>
<dbReference type="RefSeq" id="WP_188583749.1">
    <property type="nucleotide sequence ID" value="NZ_BMCT01000010.1"/>
</dbReference>
<gene>
    <name evidence="8" type="ORF">GCM10007301_51710</name>
</gene>
<comment type="similarity">
    <text evidence="1 5">Belongs to the NadC/ModD family.</text>
</comment>
<dbReference type="CDD" id="cd01573">
    <property type="entry name" value="modD_like"/>
    <property type="match status" value="1"/>
</dbReference>
<dbReference type="Proteomes" id="UP000606044">
    <property type="component" value="Unassembled WGS sequence"/>
</dbReference>
<dbReference type="NCBIfam" id="TIGR01334">
    <property type="entry name" value="modD"/>
    <property type="match status" value="1"/>
</dbReference>
<feature type="domain" description="Quinolinate phosphoribosyl transferase N-terminal" evidence="7">
    <location>
        <begin position="21"/>
        <end position="104"/>
    </location>
</feature>
<dbReference type="EMBL" id="BMCT01000010">
    <property type="protein sequence ID" value="GGF85481.1"/>
    <property type="molecule type" value="Genomic_DNA"/>
</dbReference>
<reference evidence="8" key="1">
    <citation type="journal article" date="2014" name="Int. J. Syst. Evol. Microbiol.">
        <title>Complete genome sequence of Corynebacterium casei LMG S-19264T (=DSM 44701T), isolated from a smear-ripened cheese.</title>
        <authorList>
            <consortium name="US DOE Joint Genome Institute (JGI-PGF)"/>
            <person name="Walter F."/>
            <person name="Albersmeier A."/>
            <person name="Kalinowski J."/>
            <person name="Ruckert C."/>
        </authorList>
    </citation>
    <scope>NUCLEOTIDE SEQUENCE</scope>
    <source>
        <strain evidence="8">CCM 7897</strain>
    </source>
</reference>
<name>A0A917CFW0_9HYPH</name>
<organism evidence="8 9">
    <name type="scientific">Azorhizobium oxalatiphilum</name>
    <dbReference type="NCBI Taxonomy" id="980631"/>
    <lineage>
        <taxon>Bacteria</taxon>
        <taxon>Pseudomonadati</taxon>
        <taxon>Pseudomonadota</taxon>
        <taxon>Alphaproteobacteria</taxon>
        <taxon>Hyphomicrobiales</taxon>
        <taxon>Xanthobacteraceae</taxon>
        <taxon>Azorhizobium</taxon>
    </lineage>
</organism>
<evidence type="ECO:0000256" key="4">
    <source>
        <dbReference type="ARBA" id="ARBA00022679"/>
    </source>
</evidence>
<dbReference type="GO" id="GO:0034213">
    <property type="term" value="P:quinolinate catabolic process"/>
    <property type="evidence" value="ECO:0007669"/>
    <property type="project" value="TreeGrafter"/>
</dbReference>
<evidence type="ECO:0000259" key="6">
    <source>
        <dbReference type="Pfam" id="PF01729"/>
    </source>
</evidence>
<keyword evidence="4 5" id="KW-0808">Transferase</keyword>
<dbReference type="InterPro" id="IPR002638">
    <property type="entry name" value="Quinolinate_PRibosylTrfase_C"/>
</dbReference>
<comment type="caution">
    <text evidence="8">The sequence shown here is derived from an EMBL/GenBank/DDBJ whole genome shotgun (WGS) entry which is preliminary data.</text>
</comment>
<keyword evidence="3 5" id="KW-0328">Glycosyltransferase</keyword>
<evidence type="ECO:0000256" key="3">
    <source>
        <dbReference type="ARBA" id="ARBA00022676"/>
    </source>
</evidence>
<dbReference type="PANTHER" id="PTHR32179">
    <property type="entry name" value="NICOTINATE-NUCLEOTIDE PYROPHOSPHORYLASE [CARBOXYLATING]"/>
    <property type="match status" value="1"/>
</dbReference>
<proteinExistence type="inferred from homology"/>
<dbReference type="PANTHER" id="PTHR32179:SF4">
    <property type="entry name" value="PYROPHOSPHORYLASE MODD-RELATED"/>
    <property type="match status" value="1"/>
</dbReference>
<evidence type="ECO:0000256" key="5">
    <source>
        <dbReference type="PIRNR" id="PIRNR006250"/>
    </source>
</evidence>
<evidence type="ECO:0000259" key="7">
    <source>
        <dbReference type="Pfam" id="PF02749"/>
    </source>
</evidence>